<dbReference type="EMBL" id="VOFY01000016">
    <property type="protein sequence ID" value="KAA8584210.1"/>
    <property type="molecule type" value="Genomic_DNA"/>
</dbReference>
<proteinExistence type="predicted"/>
<evidence type="ECO:0000313" key="2">
    <source>
        <dbReference type="EMBL" id="KAA8584210.1"/>
    </source>
</evidence>
<dbReference type="AlphaFoldDB" id="A0A5J5CUJ6"/>
<feature type="non-terminal residue" evidence="2">
    <location>
        <position position="166"/>
    </location>
</feature>
<dbReference type="InterPro" id="IPR002782">
    <property type="entry name" value="Mut7-C_RNAse_dom"/>
</dbReference>
<accession>A0A5J5CUJ6</accession>
<evidence type="ECO:0000313" key="3">
    <source>
        <dbReference type="Proteomes" id="UP000327493"/>
    </source>
</evidence>
<name>A0A5J5CUJ6_9PERO</name>
<evidence type="ECO:0000259" key="1">
    <source>
        <dbReference type="Pfam" id="PF01927"/>
    </source>
</evidence>
<comment type="caution">
    <text evidence="2">The sequence shown here is derived from an EMBL/GenBank/DDBJ whole genome shotgun (WGS) entry which is preliminary data.</text>
</comment>
<sequence length="166" mass="18536">MSFIPTDSTGDDTSALPHLHCLAAFSCPDLSYHRGKHLSPCAHRGEDILLRWVGACNSDQYAAVPRKDMVRMLKQKGFLQDQDNTNYTQQQEEEKLGDILTPSVTPEIPRYVQCQWAPLSGLDPDTLTFPGGAPIQLHTVPPALLQKIPLFYVCTRCGKVFWEGSH</sequence>
<organism evidence="2 3">
    <name type="scientific">Etheostoma spectabile</name>
    <name type="common">orangethroat darter</name>
    <dbReference type="NCBI Taxonomy" id="54343"/>
    <lineage>
        <taxon>Eukaryota</taxon>
        <taxon>Metazoa</taxon>
        <taxon>Chordata</taxon>
        <taxon>Craniata</taxon>
        <taxon>Vertebrata</taxon>
        <taxon>Euteleostomi</taxon>
        <taxon>Actinopterygii</taxon>
        <taxon>Neopterygii</taxon>
        <taxon>Teleostei</taxon>
        <taxon>Neoteleostei</taxon>
        <taxon>Acanthomorphata</taxon>
        <taxon>Eupercaria</taxon>
        <taxon>Perciformes</taxon>
        <taxon>Percoidei</taxon>
        <taxon>Percidae</taxon>
        <taxon>Etheostomatinae</taxon>
        <taxon>Etheostoma</taxon>
    </lineage>
</organism>
<protein>
    <recommendedName>
        <fullName evidence="1">Mut7-C RNAse domain-containing protein</fullName>
    </recommendedName>
</protein>
<dbReference type="Proteomes" id="UP000327493">
    <property type="component" value="Chromosome 16"/>
</dbReference>
<gene>
    <name evidence="2" type="ORF">FQN60_007995</name>
</gene>
<keyword evidence="3" id="KW-1185">Reference proteome</keyword>
<dbReference type="Pfam" id="PF01927">
    <property type="entry name" value="Mut7-C"/>
    <property type="match status" value="1"/>
</dbReference>
<feature type="domain" description="Mut7-C RNAse" evidence="1">
    <location>
        <begin position="138"/>
        <end position="166"/>
    </location>
</feature>
<reference evidence="2 3" key="1">
    <citation type="submission" date="2019-08" db="EMBL/GenBank/DDBJ databases">
        <title>A chromosome-level genome assembly, high-density linkage maps, and genome scans reveal the genomic architecture of hybrid incompatibilities underlying speciation via character displacement in darters (Percidae: Etheostominae).</title>
        <authorList>
            <person name="Moran R.L."/>
            <person name="Catchen J.M."/>
            <person name="Fuller R.C."/>
        </authorList>
    </citation>
    <scope>NUCLEOTIDE SEQUENCE [LARGE SCALE GENOMIC DNA]</scope>
    <source>
        <strain evidence="2">EspeVRDwgs_2016</strain>
        <tissue evidence="2">Muscle</tissue>
    </source>
</reference>